<reference evidence="2" key="1">
    <citation type="submission" date="2022-03" db="EMBL/GenBank/DDBJ databases">
        <title>Streptomyces 7R015 and 7R016 isolated from Barleria lupulina in Thailand.</title>
        <authorList>
            <person name="Kanchanasin P."/>
            <person name="Phongsopitanun W."/>
            <person name="Tanasupawat S."/>
        </authorList>
    </citation>
    <scope>NUCLEOTIDE SEQUENCE</scope>
    <source>
        <strain evidence="2">7R015</strain>
    </source>
</reference>
<feature type="transmembrane region" description="Helical" evidence="1">
    <location>
        <begin position="75"/>
        <end position="95"/>
    </location>
</feature>
<organism evidence="2 3">
    <name type="scientific">Streptomyces cylindrosporus</name>
    <dbReference type="NCBI Taxonomy" id="2927583"/>
    <lineage>
        <taxon>Bacteria</taxon>
        <taxon>Bacillati</taxon>
        <taxon>Actinomycetota</taxon>
        <taxon>Actinomycetes</taxon>
        <taxon>Kitasatosporales</taxon>
        <taxon>Streptomycetaceae</taxon>
        <taxon>Streptomyces</taxon>
    </lineage>
</organism>
<dbReference type="Proteomes" id="UP001165269">
    <property type="component" value="Unassembled WGS sequence"/>
</dbReference>
<accession>A0ABS9YKB5</accession>
<comment type="caution">
    <text evidence="2">The sequence shown here is derived from an EMBL/GenBank/DDBJ whole genome shotgun (WGS) entry which is preliminary data.</text>
</comment>
<feature type="transmembrane region" description="Helical" evidence="1">
    <location>
        <begin position="46"/>
        <end position="63"/>
    </location>
</feature>
<keyword evidence="3" id="KW-1185">Reference proteome</keyword>
<sequence length="136" mass="14507">MALGKLGMWFAFAVLFAVLPTLGEFLSTRQKNGPHKFDFFELAARADLYVVAMGLAASALAQTLMRTKNSVTPPVLKFCGAVNILILALTALLAATSNGSDMNSKTVGQQSLILLITTLLSCGSSTYICELENSEE</sequence>
<evidence type="ECO:0000313" key="2">
    <source>
        <dbReference type="EMBL" id="MCI3276286.1"/>
    </source>
</evidence>
<evidence type="ECO:0000256" key="1">
    <source>
        <dbReference type="SAM" id="Phobius"/>
    </source>
</evidence>
<feature type="transmembrane region" description="Helical" evidence="1">
    <location>
        <begin position="6"/>
        <end position="26"/>
    </location>
</feature>
<dbReference type="EMBL" id="JALDAY010000011">
    <property type="protein sequence ID" value="MCI3276286.1"/>
    <property type="molecule type" value="Genomic_DNA"/>
</dbReference>
<evidence type="ECO:0000313" key="3">
    <source>
        <dbReference type="Proteomes" id="UP001165269"/>
    </source>
</evidence>
<keyword evidence="1" id="KW-0812">Transmembrane</keyword>
<feature type="transmembrane region" description="Helical" evidence="1">
    <location>
        <begin position="107"/>
        <end position="128"/>
    </location>
</feature>
<keyword evidence="1" id="KW-1133">Transmembrane helix</keyword>
<dbReference type="RefSeq" id="WP_242772704.1">
    <property type="nucleotide sequence ID" value="NZ_JALDAY010000011.1"/>
</dbReference>
<proteinExistence type="predicted"/>
<keyword evidence="1" id="KW-0472">Membrane</keyword>
<protein>
    <submittedName>
        <fullName evidence="2">Uncharacterized protein</fullName>
    </submittedName>
</protein>
<gene>
    <name evidence="2" type="ORF">MQP27_34935</name>
</gene>
<name>A0ABS9YKB5_9ACTN</name>